<evidence type="ECO:0000313" key="1">
    <source>
        <dbReference type="EMBL" id="TMS18790.1"/>
    </source>
</evidence>
<accession>A0ACD3RHG0</accession>
<name>A0ACD3RHG0_LARCR</name>
<proteinExistence type="predicted"/>
<reference evidence="1" key="1">
    <citation type="submission" date="2018-11" db="EMBL/GenBank/DDBJ databases">
        <title>The sequence and de novo assembly of Larimichthys crocea genome using PacBio and Hi-C technologies.</title>
        <authorList>
            <person name="Xu P."/>
            <person name="Chen B."/>
            <person name="Zhou Z."/>
            <person name="Ke Q."/>
            <person name="Wu Y."/>
            <person name="Bai H."/>
            <person name="Pu F."/>
        </authorList>
    </citation>
    <scope>NUCLEOTIDE SEQUENCE</scope>
    <source>
        <tissue evidence="1">Muscle</tissue>
    </source>
</reference>
<gene>
    <name evidence="1" type="ORF">E3U43_003111</name>
</gene>
<sequence>MKVIAVLVLSVTLFYQGYSNSLDSCQGRCGYGTDSSFSCQCNPSCERYNDCCSDYAEICKTSATSCKGRCGEKYNSQNKCHCNSKCSQYSNCCSDYADLCGGDGGGSGVITDAEIKSISEALYTLDSNKASASELIIDPQALVDNSQTSSQSDLSPRPLFQYVDEGALFSRPTYAAFLAVLDNYQRMTGQTEDFSPQQLAEQETFVKETMSNTELGRELFAFLYTKGVYATEEDFLYDLKMMWFGLYSRYNKKMDSSGFEHIFAGEIKGGKVSGFHNWIQFYLLEKRGQLNYYSHSFNGPWTTYPDVMGMQFKWDGYFKQVGSAVIGCSPEFDFALYSLCYITRPGKHVLWLMAARASPAAHAETKLLMEPDNGPVEKGRLKAWSEVLSILYENKLSRKHTLEKVREAASDVNMLSEPSSRWRIDEHLSHGLLKQEWTRERETRSDIHGEKKHIIQPNFPSRSRDTSARTMMIKPYVRQGEGEEVVSPLQWMDGDVSSPDGDGLASSHHYRAGGVNQQASEMGSEDAEEDEEDEEGRENENESKRRGPKKKRMTKARQERFRARRVKANARERSRMHGLNDALENLRSIMPCHSKTQKLSKIETLRLARNYICALSEALEGGVSTESRAFMETLCKGLSQPTTNLVAGCLQLGPASGGGMRPEDRHRIRAAPTPLSGMVSYSSPGLPSPPYGTFDSAHLLHLRAMKGGVYENHSPNEYNAGGVGTPPYDGPPTPPLSISSNLVPKQEPSPHYPPQHHYSPSPVDQGLYQTQTSYDVHLDGSYDSYHPPHMPPRQITSVYRD</sequence>
<comment type="caution">
    <text evidence="1">The sequence shown here is derived from an EMBL/GenBank/DDBJ whole genome shotgun (WGS) entry which is preliminary data.</text>
</comment>
<evidence type="ECO:0000313" key="2">
    <source>
        <dbReference type="Proteomes" id="UP000793456"/>
    </source>
</evidence>
<protein>
    <submittedName>
        <fullName evidence="1">Uncharacterized protein</fullName>
    </submittedName>
</protein>
<organism evidence="1 2">
    <name type="scientific">Larimichthys crocea</name>
    <name type="common">Large yellow croaker</name>
    <name type="synonym">Pseudosciaena crocea</name>
    <dbReference type="NCBI Taxonomy" id="215358"/>
    <lineage>
        <taxon>Eukaryota</taxon>
        <taxon>Metazoa</taxon>
        <taxon>Chordata</taxon>
        <taxon>Craniata</taxon>
        <taxon>Vertebrata</taxon>
        <taxon>Euteleostomi</taxon>
        <taxon>Actinopterygii</taxon>
        <taxon>Neopterygii</taxon>
        <taxon>Teleostei</taxon>
        <taxon>Neoteleostei</taxon>
        <taxon>Acanthomorphata</taxon>
        <taxon>Eupercaria</taxon>
        <taxon>Sciaenidae</taxon>
        <taxon>Larimichthys</taxon>
    </lineage>
</organism>
<dbReference type="Proteomes" id="UP000793456">
    <property type="component" value="Chromosome V"/>
</dbReference>
<keyword evidence="2" id="KW-1185">Reference proteome</keyword>
<dbReference type="EMBL" id="CM011678">
    <property type="protein sequence ID" value="TMS18790.1"/>
    <property type="molecule type" value="Genomic_DNA"/>
</dbReference>